<sequence>MDMLSHEYPVKNICKMMGVSRSGYYKWLRREPSSREINREFMVGVVEDIHSEHPTHGYRWV</sequence>
<dbReference type="Proteomes" id="UP001200307">
    <property type="component" value="Unassembled WGS sequence"/>
</dbReference>
<name>A0AAW4YJD7_9BACT</name>
<feature type="non-terminal residue" evidence="1">
    <location>
        <position position="61"/>
    </location>
</feature>
<protein>
    <recommendedName>
        <fullName evidence="3">Transposase</fullName>
    </recommendedName>
</protein>
<reference evidence="1" key="1">
    <citation type="submission" date="2021-12" db="EMBL/GenBank/DDBJ databases">
        <authorList>
            <person name="Lv X."/>
        </authorList>
    </citation>
    <scope>NUCLEOTIDE SEQUENCE</scope>
    <source>
        <strain evidence="1">HF2106</strain>
    </source>
</reference>
<gene>
    <name evidence="1" type="ORF">LYY06_08280</name>
</gene>
<evidence type="ECO:0000313" key="2">
    <source>
        <dbReference type="Proteomes" id="UP001200307"/>
    </source>
</evidence>
<accession>A0AAW4YJD7</accession>
<evidence type="ECO:0008006" key="3">
    <source>
        <dbReference type="Google" id="ProtNLM"/>
    </source>
</evidence>
<proteinExistence type="predicted"/>
<evidence type="ECO:0000313" key="1">
    <source>
        <dbReference type="EMBL" id="MCE4122260.1"/>
    </source>
</evidence>
<dbReference type="EMBL" id="JAJTVO010000013">
    <property type="protein sequence ID" value="MCE4122260.1"/>
    <property type="molecule type" value="Genomic_DNA"/>
</dbReference>
<dbReference type="AlphaFoldDB" id="A0AAW4YJD7"/>
<organism evidence="1 2">
    <name type="scientific">Segatella copri</name>
    <dbReference type="NCBI Taxonomy" id="165179"/>
    <lineage>
        <taxon>Bacteria</taxon>
        <taxon>Pseudomonadati</taxon>
        <taxon>Bacteroidota</taxon>
        <taxon>Bacteroidia</taxon>
        <taxon>Bacteroidales</taxon>
        <taxon>Prevotellaceae</taxon>
        <taxon>Segatella</taxon>
    </lineage>
</organism>
<comment type="caution">
    <text evidence="1">The sequence shown here is derived from an EMBL/GenBank/DDBJ whole genome shotgun (WGS) entry which is preliminary data.</text>
</comment>